<feature type="transmembrane region" description="Helical" evidence="6">
    <location>
        <begin position="375"/>
        <end position="393"/>
    </location>
</feature>
<comment type="subcellular location">
    <subcellularLocation>
        <location evidence="1">Cell membrane</location>
        <topology evidence="1">Multi-pass membrane protein</topology>
    </subcellularLocation>
</comment>
<dbReference type="GO" id="GO:0005886">
    <property type="term" value="C:plasma membrane"/>
    <property type="evidence" value="ECO:0007669"/>
    <property type="project" value="UniProtKB-SubCell"/>
</dbReference>
<feature type="transmembrane region" description="Helical" evidence="6">
    <location>
        <begin position="248"/>
        <end position="268"/>
    </location>
</feature>
<keyword evidence="3 6" id="KW-0812">Transmembrane</keyword>
<evidence type="ECO:0008006" key="9">
    <source>
        <dbReference type="Google" id="ProtNLM"/>
    </source>
</evidence>
<feature type="transmembrane region" description="Helical" evidence="6">
    <location>
        <begin position="44"/>
        <end position="63"/>
    </location>
</feature>
<dbReference type="EMBL" id="CABVGZ010000102">
    <property type="protein sequence ID" value="VVN43758.1"/>
    <property type="molecule type" value="Genomic_DNA"/>
</dbReference>
<sequence>MSVPHVKGYGYLCGVRFSSSVTLWVDFILIFTVLTFAYDASPQTLGYAAALYGLPALFLGPLIGTLADHTSPIKFLLISFTFRFIVACLLFGANSESVFLTLVFLKGVSNLGSGAAEIILTRKLLTNKDLISNISLITVMDQFIKVCSPLAAGVIASMSDKAYGFLISALFSLLGIFCVILLSMSNRQKNIHTSDKRSFGSLKALKVLLSSGPSTRLFFTCALIQSAVLGCYDSLLSLHIKNLGLDEYVFGVVVSSTALGGIIAGLSFKLVYPHKIFFCSTFSLFTFGVMVVIAGLLKEPGNLTTLAILILVFSIAGYAYGLTSLGFGVTLQKYCPLSNLGTVSASSRSLMLIFMITGPIFGAWLSTFLSIGGVLVSSGASSILLGAFLHIKYRDIFSAETSRIINE</sequence>
<evidence type="ECO:0000256" key="5">
    <source>
        <dbReference type="ARBA" id="ARBA00023136"/>
    </source>
</evidence>
<dbReference type="PANTHER" id="PTHR23513:SF6">
    <property type="entry name" value="MAJOR FACILITATOR SUPERFAMILY ASSOCIATED DOMAIN-CONTAINING PROTEIN"/>
    <property type="match status" value="1"/>
</dbReference>
<dbReference type="Gene3D" id="1.20.1250.20">
    <property type="entry name" value="MFS general substrate transporter like domains"/>
    <property type="match status" value="1"/>
</dbReference>
<protein>
    <recommendedName>
        <fullName evidence="9">MFS transporter</fullName>
    </recommendedName>
</protein>
<evidence type="ECO:0000256" key="1">
    <source>
        <dbReference type="ARBA" id="ARBA00004651"/>
    </source>
</evidence>
<feature type="transmembrane region" description="Helical" evidence="6">
    <location>
        <begin position="21"/>
        <end position="38"/>
    </location>
</feature>
<feature type="transmembrane region" description="Helical" evidence="6">
    <location>
        <begin position="75"/>
        <end position="93"/>
    </location>
</feature>
<keyword evidence="4 6" id="KW-1133">Transmembrane helix</keyword>
<feature type="transmembrane region" description="Helical" evidence="6">
    <location>
        <begin position="162"/>
        <end position="184"/>
    </location>
</feature>
<dbReference type="Pfam" id="PF07690">
    <property type="entry name" value="MFS_1"/>
    <property type="match status" value="1"/>
</dbReference>
<dbReference type="InterPro" id="IPR036259">
    <property type="entry name" value="MFS_trans_sf"/>
</dbReference>
<feature type="transmembrane region" description="Helical" evidence="6">
    <location>
        <begin position="350"/>
        <end position="369"/>
    </location>
</feature>
<accession>A0A5E6XQJ5</accession>
<evidence type="ECO:0000313" key="7">
    <source>
        <dbReference type="EMBL" id="VVN43758.1"/>
    </source>
</evidence>
<feature type="transmembrane region" description="Helical" evidence="6">
    <location>
        <begin position="303"/>
        <end position="329"/>
    </location>
</feature>
<gene>
    <name evidence="7" type="ORF">PS624_05598</name>
</gene>
<feature type="transmembrane region" description="Helical" evidence="6">
    <location>
        <begin position="275"/>
        <end position="297"/>
    </location>
</feature>
<keyword evidence="2" id="KW-1003">Cell membrane</keyword>
<evidence type="ECO:0000256" key="3">
    <source>
        <dbReference type="ARBA" id="ARBA00022692"/>
    </source>
</evidence>
<dbReference type="RefSeq" id="WP_150776499.1">
    <property type="nucleotide sequence ID" value="NZ_CABVGZ010000102.1"/>
</dbReference>
<dbReference type="GO" id="GO:0022857">
    <property type="term" value="F:transmembrane transporter activity"/>
    <property type="evidence" value="ECO:0007669"/>
    <property type="project" value="InterPro"/>
</dbReference>
<dbReference type="AlphaFoldDB" id="A0A5E6XQJ5"/>
<reference evidence="7 8" key="1">
    <citation type="submission" date="2019-09" db="EMBL/GenBank/DDBJ databases">
        <authorList>
            <person name="Chandra G."/>
            <person name="Truman W A."/>
        </authorList>
    </citation>
    <scope>NUCLEOTIDE SEQUENCE [LARGE SCALE GENOMIC DNA]</scope>
    <source>
        <strain evidence="7">PS624</strain>
    </source>
</reference>
<dbReference type="InterPro" id="IPR011701">
    <property type="entry name" value="MFS"/>
</dbReference>
<evidence type="ECO:0000256" key="2">
    <source>
        <dbReference type="ARBA" id="ARBA00022475"/>
    </source>
</evidence>
<keyword evidence="5 6" id="KW-0472">Membrane</keyword>
<name>A0A5E6XQJ5_PSEFL</name>
<evidence type="ECO:0000256" key="4">
    <source>
        <dbReference type="ARBA" id="ARBA00022989"/>
    </source>
</evidence>
<dbReference type="PANTHER" id="PTHR23513">
    <property type="entry name" value="INTEGRAL MEMBRANE EFFLUX PROTEIN-RELATED"/>
    <property type="match status" value="1"/>
</dbReference>
<dbReference type="Proteomes" id="UP000326241">
    <property type="component" value="Unassembled WGS sequence"/>
</dbReference>
<proteinExistence type="predicted"/>
<organism evidence="7 8">
    <name type="scientific">Pseudomonas fluorescens</name>
    <dbReference type="NCBI Taxonomy" id="294"/>
    <lineage>
        <taxon>Bacteria</taxon>
        <taxon>Pseudomonadati</taxon>
        <taxon>Pseudomonadota</taxon>
        <taxon>Gammaproteobacteria</taxon>
        <taxon>Pseudomonadales</taxon>
        <taxon>Pseudomonadaceae</taxon>
        <taxon>Pseudomonas</taxon>
    </lineage>
</organism>
<feature type="transmembrane region" description="Helical" evidence="6">
    <location>
        <begin position="205"/>
        <end position="228"/>
    </location>
</feature>
<evidence type="ECO:0000256" key="6">
    <source>
        <dbReference type="SAM" id="Phobius"/>
    </source>
</evidence>
<evidence type="ECO:0000313" key="8">
    <source>
        <dbReference type="Proteomes" id="UP000326241"/>
    </source>
</evidence>
<dbReference type="SUPFAM" id="SSF103473">
    <property type="entry name" value="MFS general substrate transporter"/>
    <property type="match status" value="1"/>
</dbReference>